<comment type="caution">
    <text evidence="1">The sequence shown here is derived from an EMBL/GenBank/DDBJ whole genome shotgun (WGS) entry which is preliminary data.</text>
</comment>
<dbReference type="Proteomes" id="UP000005384">
    <property type="component" value="Unassembled WGS sequence"/>
</dbReference>
<dbReference type="AlphaFoldDB" id="G5IAK6"/>
<dbReference type="EMBL" id="ADLN01000002">
    <property type="protein sequence ID" value="EHI61455.1"/>
    <property type="molecule type" value="Genomic_DNA"/>
</dbReference>
<gene>
    <name evidence="1" type="ORF">HMPREF9473_00478</name>
</gene>
<reference evidence="1 2" key="1">
    <citation type="submission" date="2011-08" db="EMBL/GenBank/DDBJ databases">
        <title>The Genome Sequence of Clostridium hathewayi WAL-18680.</title>
        <authorList>
            <consortium name="The Broad Institute Genome Sequencing Platform"/>
            <person name="Earl A."/>
            <person name="Ward D."/>
            <person name="Feldgarden M."/>
            <person name="Gevers D."/>
            <person name="Finegold S.M."/>
            <person name="Summanen P.H."/>
            <person name="Molitoris D.R."/>
            <person name="Song M."/>
            <person name="Daigneault M."/>
            <person name="Allen-Vercoe E."/>
            <person name="Young S.K."/>
            <person name="Zeng Q."/>
            <person name="Gargeya S."/>
            <person name="Fitzgerald M."/>
            <person name="Haas B."/>
            <person name="Abouelleil A."/>
            <person name="Alvarado L."/>
            <person name="Arachchi H.M."/>
            <person name="Berlin A."/>
            <person name="Brown A."/>
            <person name="Chapman S.B."/>
            <person name="Chen Z."/>
            <person name="Dunbar C."/>
            <person name="Freedman E."/>
            <person name="Gearin G."/>
            <person name="Gellesch M."/>
            <person name="Goldberg J."/>
            <person name="Griggs A."/>
            <person name="Gujja S."/>
            <person name="Heiman D."/>
            <person name="Howarth C."/>
            <person name="Larson L."/>
            <person name="Lui A."/>
            <person name="MacDonald P.J.P."/>
            <person name="Montmayeur A."/>
            <person name="Murphy C."/>
            <person name="Neiman D."/>
            <person name="Pearson M."/>
            <person name="Priest M."/>
            <person name="Roberts A."/>
            <person name="Saif S."/>
            <person name="Shea T."/>
            <person name="Shenoy N."/>
            <person name="Sisk P."/>
            <person name="Stolte C."/>
            <person name="Sykes S."/>
            <person name="Wortman J."/>
            <person name="Nusbaum C."/>
            <person name="Birren B."/>
        </authorList>
    </citation>
    <scope>NUCLEOTIDE SEQUENCE [LARGE SCALE GENOMIC DNA]</scope>
    <source>
        <strain evidence="1 2">WAL-18680</strain>
    </source>
</reference>
<evidence type="ECO:0000313" key="1">
    <source>
        <dbReference type="EMBL" id="EHI61455.1"/>
    </source>
</evidence>
<evidence type="ECO:0000313" key="2">
    <source>
        <dbReference type="Proteomes" id="UP000005384"/>
    </source>
</evidence>
<protein>
    <recommendedName>
        <fullName evidence="3">Phage protein</fullName>
    </recommendedName>
</protein>
<keyword evidence="2" id="KW-1185">Reference proteome</keyword>
<dbReference type="HOGENOM" id="CLU_2523029_0_0_9"/>
<dbReference type="RefSeq" id="WP_006778460.1">
    <property type="nucleotide sequence ID" value="NZ_CP040506.1"/>
</dbReference>
<name>G5IAK6_9FIRM</name>
<organism evidence="1 2">
    <name type="scientific">Hungatella hathewayi WAL-18680</name>
    <dbReference type="NCBI Taxonomy" id="742737"/>
    <lineage>
        <taxon>Bacteria</taxon>
        <taxon>Bacillati</taxon>
        <taxon>Bacillota</taxon>
        <taxon>Clostridia</taxon>
        <taxon>Lachnospirales</taxon>
        <taxon>Lachnospiraceae</taxon>
        <taxon>Hungatella</taxon>
    </lineage>
</organism>
<proteinExistence type="predicted"/>
<sequence length="84" mass="9349">MDTDVKNGLIQLKDKLENEAGQANELYRCLILAEYGIEYMDGDSRETEAAALQAFSRLAGILAGQLKENVEFVTLLIKQVEKTV</sequence>
<accession>G5IAK6</accession>
<evidence type="ECO:0008006" key="3">
    <source>
        <dbReference type="Google" id="ProtNLM"/>
    </source>
</evidence>
<dbReference type="PATRIC" id="fig|742737.3.peg.477"/>